<feature type="compositionally biased region" description="Low complexity" evidence="1">
    <location>
        <begin position="31"/>
        <end position="42"/>
    </location>
</feature>
<protein>
    <submittedName>
        <fullName evidence="2">Uncharacterized protein</fullName>
    </submittedName>
</protein>
<name>A0A9D3SWD9_MEGAT</name>
<proteinExistence type="predicted"/>
<gene>
    <name evidence="2" type="ORF">MATL_G00256260</name>
</gene>
<dbReference type="EMBL" id="JAFDVH010000024">
    <property type="protein sequence ID" value="KAG7455403.1"/>
    <property type="molecule type" value="Genomic_DNA"/>
</dbReference>
<dbReference type="Proteomes" id="UP001046870">
    <property type="component" value="Chromosome 24"/>
</dbReference>
<accession>A0A9D3SWD9</accession>
<keyword evidence="3" id="KW-1185">Reference proteome</keyword>
<feature type="region of interest" description="Disordered" evidence="1">
    <location>
        <begin position="1"/>
        <end position="103"/>
    </location>
</feature>
<evidence type="ECO:0000313" key="2">
    <source>
        <dbReference type="EMBL" id="KAG7455403.1"/>
    </source>
</evidence>
<evidence type="ECO:0000256" key="1">
    <source>
        <dbReference type="SAM" id="MobiDB-lite"/>
    </source>
</evidence>
<feature type="compositionally biased region" description="Polar residues" evidence="1">
    <location>
        <begin position="1"/>
        <end position="15"/>
    </location>
</feature>
<reference evidence="2" key="1">
    <citation type="submission" date="2021-01" db="EMBL/GenBank/DDBJ databases">
        <authorList>
            <person name="Zahm M."/>
            <person name="Roques C."/>
            <person name="Cabau C."/>
            <person name="Klopp C."/>
            <person name="Donnadieu C."/>
            <person name="Jouanno E."/>
            <person name="Lampietro C."/>
            <person name="Louis A."/>
            <person name="Herpin A."/>
            <person name="Echchiki A."/>
            <person name="Berthelot C."/>
            <person name="Parey E."/>
            <person name="Roest-Crollius H."/>
            <person name="Braasch I."/>
            <person name="Postlethwait J."/>
            <person name="Bobe J."/>
            <person name="Montfort J."/>
            <person name="Bouchez O."/>
            <person name="Begum T."/>
            <person name="Mejri S."/>
            <person name="Adams A."/>
            <person name="Chen W.-J."/>
            <person name="Guiguen Y."/>
        </authorList>
    </citation>
    <scope>NUCLEOTIDE SEQUENCE</scope>
    <source>
        <strain evidence="2">YG-15Mar2019-1</strain>
        <tissue evidence="2">Brain</tissue>
    </source>
</reference>
<comment type="caution">
    <text evidence="2">The sequence shown here is derived from an EMBL/GenBank/DDBJ whole genome shotgun (WGS) entry which is preliminary data.</text>
</comment>
<sequence>MLKRSSALSVATSESEGVEISERGGVPHATSLVKKSSLQSSSPPCAGAPLSGCCAVHRGTGISPQSAPPSEHADRSRAPARAEQSRSLPGLGRQERGASPSLQ</sequence>
<evidence type="ECO:0000313" key="3">
    <source>
        <dbReference type="Proteomes" id="UP001046870"/>
    </source>
</evidence>
<organism evidence="2 3">
    <name type="scientific">Megalops atlanticus</name>
    <name type="common">Tarpon</name>
    <name type="synonym">Clupea gigantea</name>
    <dbReference type="NCBI Taxonomy" id="7932"/>
    <lineage>
        <taxon>Eukaryota</taxon>
        <taxon>Metazoa</taxon>
        <taxon>Chordata</taxon>
        <taxon>Craniata</taxon>
        <taxon>Vertebrata</taxon>
        <taxon>Euteleostomi</taxon>
        <taxon>Actinopterygii</taxon>
        <taxon>Neopterygii</taxon>
        <taxon>Teleostei</taxon>
        <taxon>Elopiformes</taxon>
        <taxon>Megalopidae</taxon>
        <taxon>Megalops</taxon>
    </lineage>
</organism>
<dbReference type="AlphaFoldDB" id="A0A9D3SWD9"/>